<dbReference type="InterPro" id="IPR000847">
    <property type="entry name" value="LysR_HTH_N"/>
</dbReference>
<evidence type="ECO:0000256" key="4">
    <source>
        <dbReference type="ARBA" id="ARBA00023163"/>
    </source>
</evidence>
<dbReference type="InterPro" id="IPR005119">
    <property type="entry name" value="LysR_subst-bd"/>
</dbReference>
<dbReference type="RefSeq" id="WP_198498457.1">
    <property type="nucleotide sequence ID" value="NZ_CP065989.1"/>
</dbReference>
<dbReference type="Pfam" id="PF00126">
    <property type="entry name" value="HTH_1"/>
    <property type="match status" value="1"/>
</dbReference>
<dbReference type="InterPro" id="IPR036388">
    <property type="entry name" value="WH-like_DNA-bd_sf"/>
</dbReference>
<dbReference type="PROSITE" id="PS50931">
    <property type="entry name" value="HTH_LYSR"/>
    <property type="match status" value="1"/>
</dbReference>
<evidence type="ECO:0000256" key="2">
    <source>
        <dbReference type="ARBA" id="ARBA00023015"/>
    </source>
</evidence>
<comment type="similarity">
    <text evidence="1">Belongs to the LysR transcriptional regulatory family.</text>
</comment>
<keyword evidence="4" id="KW-0804">Transcription</keyword>
<dbReference type="AlphaFoldDB" id="A0A7T3ZX44"/>
<evidence type="ECO:0000256" key="1">
    <source>
        <dbReference type="ARBA" id="ARBA00009437"/>
    </source>
</evidence>
<evidence type="ECO:0000313" key="6">
    <source>
        <dbReference type="EMBL" id="QQB13239.1"/>
    </source>
</evidence>
<keyword evidence="2" id="KW-0805">Transcription regulation</keyword>
<dbReference type="SUPFAM" id="SSF46785">
    <property type="entry name" value="Winged helix' DNA-binding domain"/>
    <property type="match status" value="1"/>
</dbReference>
<dbReference type="GO" id="GO:0032993">
    <property type="term" value="C:protein-DNA complex"/>
    <property type="evidence" value="ECO:0007669"/>
    <property type="project" value="TreeGrafter"/>
</dbReference>
<keyword evidence="3" id="KW-0238">DNA-binding</keyword>
<name>A0A7T3ZX44_9MICO</name>
<dbReference type="PRINTS" id="PR00039">
    <property type="entry name" value="HTHLYSR"/>
</dbReference>
<dbReference type="CDD" id="cd05466">
    <property type="entry name" value="PBP2_LTTR_substrate"/>
    <property type="match status" value="1"/>
</dbReference>
<dbReference type="InterPro" id="IPR036390">
    <property type="entry name" value="WH_DNA-bd_sf"/>
</dbReference>
<reference evidence="6 7" key="1">
    <citation type="submission" date="2020-12" db="EMBL/GenBank/DDBJ databases">
        <title>FDA dAtabase for Regulatory Grade micrObial Sequences (FDA-ARGOS): Supporting development and validation of Infectious Disease Dx tests.</title>
        <authorList>
            <person name="Sproer C."/>
            <person name="Gronow S."/>
            <person name="Severitt S."/>
            <person name="Schroder I."/>
            <person name="Tallon L."/>
            <person name="Sadzewicz L."/>
            <person name="Zhao X."/>
            <person name="Boylan J."/>
            <person name="Ott S."/>
            <person name="Bowen H."/>
            <person name="Vavikolanu K."/>
            <person name="Mehta A."/>
            <person name="Aluvathingal J."/>
            <person name="Nadendla S."/>
            <person name="Lowell S."/>
            <person name="Myers T."/>
            <person name="Yan Y."/>
            <person name="Sichtig H."/>
        </authorList>
    </citation>
    <scope>NUCLEOTIDE SEQUENCE [LARGE SCALE GENOMIC DNA]</scope>
    <source>
        <strain evidence="6 7">FDAARGOS_990</strain>
    </source>
</reference>
<dbReference type="Proteomes" id="UP000595374">
    <property type="component" value="Chromosome"/>
</dbReference>
<accession>A0A7T3ZX44</accession>
<evidence type="ECO:0000259" key="5">
    <source>
        <dbReference type="PROSITE" id="PS50931"/>
    </source>
</evidence>
<gene>
    <name evidence="6" type="ORF">I6H47_10295</name>
</gene>
<feature type="domain" description="HTH lysR-type" evidence="5">
    <location>
        <begin position="1"/>
        <end position="58"/>
    </location>
</feature>
<dbReference type="Pfam" id="PF03466">
    <property type="entry name" value="LysR_substrate"/>
    <property type="match status" value="1"/>
</dbReference>
<dbReference type="EMBL" id="CP065989">
    <property type="protein sequence ID" value="QQB13239.1"/>
    <property type="molecule type" value="Genomic_DNA"/>
</dbReference>
<organism evidence="6 7">
    <name type="scientific">Brevibacterium casei</name>
    <dbReference type="NCBI Taxonomy" id="33889"/>
    <lineage>
        <taxon>Bacteria</taxon>
        <taxon>Bacillati</taxon>
        <taxon>Actinomycetota</taxon>
        <taxon>Actinomycetes</taxon>
        <taxon>Micrococcales</taxon>
        <taxon>Brevibacteriaceae</taxon>
        <taxon>Brevibacterium</taxon>
    </lineage>
</organism>
<dbReference type="GO" id="GO:0003677">
    <property type="term" value="F:DNA binding"/>
    <property type="evidence" value="ECO:0007669"/>
    <property type="project" value="UniProtKB-KW"/>
</dbReference>
<evidence type="ECO:0000256" key="3">
    <source>
        <dbReference type="ARBA" id="ARBA00023125"/>
    </source>
</evidence>
<dbReference type="GO" id="GO:0003700">
    <property type="term" value="F:DNA-binding transcription factor activity"/>
    <property type="evidence" value="ECO:0007669"/>
    <property type="project" value="InterPro"/>
</dbReference>
<sequence>MDLRQLEYFVAVANAQSFTRAAESLHVSQSTVSAGIKALEREVGVPLIIRTTRQFHLSPAGQELLVRGQGLLADEQAALAAVRQVDGVVSGRLRLGAPTFEPPFDLPELLARFRQRYPAVELQLISSPTGSVGMRQDVVNNQLDAAFSSDSAPHPALSVREIARTPVVLVVAGDHELVSRRSAALADIAAEPFIDFPPGFGLRAIADEAFRAAGLRRSVMVESSTAAMILAFVRNGLGIALLPESAVGDQPGIVTLALSDADLKWTVSLICHARRWQPPALGALIGLLDDAEAEDGGEAAGHGGPRSAEHR</sequence>
<dbReference type="Gene3D" id="1.10.10.10">
    <property type="entry name" value="Winged helix-like DNA-binding domain superfamily/Winged helix DNA-binding domain"/>
    <property type="match status" value="1"/>
</dbReference>
<proteinExistence type="inferred from homology"/>
<evidence type="ECO:0000313" key="7">
    <source>
        <dbReference type="Proteomes" id="UP000595374"/>
    </source>
</evidence>
<dbReference type="FunFam" id="1.10.10.10:FF:000001">
    <property type="entry name" value="LysR family transcriptional regulator"/>
    <property type="match status" value="1"/>
</dbReference>
<dbReference type="PANTHER" id="PTHR30346">
    <property type="entry name" value="TRANSCRIPTIONAL DUAL REGULATOR HCAR-RELATED"/>
    <property type="match status" value="1"/>
</dbReference>
<dbReference type="PANTHER" id="PTHR30346:SF28">
    <property type="entry name" value="HTH-TYPE TRANSCRIPTIONAL REGULATOR CYNR"/>
    <property type="match status" value="1"/>
</dbReference>
<dbReference type="SUPFAM" id="SSF53850">
    <property type="entry name" value="Periplasmic binding protein-like II"/>
    <property type="match status" value="1"/>
</dbReference>
<dbReference type="Gene3D" id="3.40.190.290">
    <property type="match status" value="1"/>
</dbReference>
<protein>
    <submittedName>
        <fullName evidence="6">LysR family transcriptional regulator</fullName>
    </submittedName>
</protein>